<dbReference type="EMBL" id="OU015568">
    <property type="protein sequence ID" value="CAG5076620.1"/>
    <property type="molecule type" value="Genomic_DNA"/>
</dbReference>
<feature type="signal peptide" evidence="2">
    <location>
        <begin position="1"/>
        <end position="16"/>
    </location>
</feature>
<evidence type="ECO:0000313" key="4">
    <source>
        <dbReference type="Proteomes" id="UP001158576"/>
    </source>
</evidence>
<accession>A0ABN7RKJ3</accession>
<dbReference type="Proteomes" id="UP001158576">
    <property type="component" value="Chromosome PAR"/>
</dbReference>
<name>A0ABN7RKJ3_OIKDI</name>
<organism evidence="3 4">
    <name type="scientific">Oikopleura dioica</name>
    <name type="common">Tunicate</name>
    <dbReference type="NCBI Taxonomy" id="34765"/>
    <lineage>
        <taxon>Eukaryota</taxon>
        <taxon>Metazoa</taxon>
        <taxon>Chordata</taxon>
        <taxon>Tunicata</taxon>
        <taxon>Appendicularia</taxon>
        <taxon>Copelata</taxon>
        <taxon>Oikopleuridae</taxon>
        <taxon>Oikopleura</taxon>
    </lineage>
</organism>
<sequence length="151" mass="16762">MKGLVIFVGGLADVLAQEDPNCLQHQLDEHCLEQTGFPYLRYNRAKGKWRCYGSLAPDGSMHRECTDNFGNRIDCVRHADDSPFLGGVHAYVLDALTMGCQVDEYDEYDQTSTTEGTVTTTVITTTADTTTSYVEPSTDEPMSENQLPEAR</sequence>
<evidence type="ECO:0000256" key="1">
    <source>
        <dbReference type="SAM" id="MobiDB-lite"/>
    </source>
</evidence>
<reference evidence="3 4" key="1">
    <citation type="submission" date="2021-04" db="EMBL/GenBank/DDBJ databases">
        <authorList>
            <person name="Bliznina A."/>
        </authorList>
    </citation>
    <scope>NUCLEOTIDE SEQUENCE [LARGE SCALE GENOMIC DNA]</scope>
</reference>
<dbReference type="Gene3D" id="3.90.640.70">
    <property type="match status" value="1"/>
</dbReference>
<keyword evidence="4" id="KW-1185">Reference proteome</keyword>
<evidence type="ECO:0000313" key="3">
    <source>
        <dbReference type="EMBL" id="CAG5076620.1"/>
    </source>
</evidence>
<keyword evidence="2" id="KW-0732">Signal</keyword>
<feature type="region of interest" description="Disordered" evidence="1">
    <location>
        <begin position="130"/>
        <end position="151"/>
    </location>
</feature>
<gene>
    <name evidence="3" type="ORF">OKIOD_LOCUS62</name>
</gene>
<proteinExistence type="predicted"/>
<protein>
    <submittedName>
        <fullName evidence="3">Oidioi.mRNA.OKI2018_I69.PAR.g8504.t1.cds</fullName>
    </submittedName>
</protein>
<feature type="chain" id="PRO_5046888649" evidence="2">
    <location>
        <begin position="17"/>
        <end position="151"/>
    </location>
</feature>
<evidence type="ECO:0000256" key="2">
    <source>
        <dbReference type="SAM" id="SignalP"/>
    </source>
</evidence>